<evidence type="ECO:0000256" key="1">
    <source>
        <dbReference type="ARBA" id="ARBA00022723"/>
    </source>
</evidence>
<dbReference type="AlphaFoldDB" id="A0A1E3PHR8"/>
<dbReference type="Gene3D" id="4.10.1110.10">
    <property type="entry name" value="AN1-like Zinc finger"/>
    <property type="match status" value="1"/>
</dbReference>
<dbReference type="Pfam" id="PF25327">
    <property type="entry name" value="UBL_ZFAND1"/>
    <property type="match status" value="1"/>
</dbReference>
<dbReference type="PANTHER" id="PTHR14677">
    <property type="entry name" value="ARSENITE INDUCUBLE RNA ASSOCIATED PROTEIN AIP-1-RELATED"/>
    <property type="match status" value="1"/>
</dbReference>
<evidence type="ECO:0000313" key="7">
    <source>
        <dbReference type="EMBL" id="ODQ64949.1"/>
    </source>
</evidence>
<feature type="compositionally biased region" description="Polar residues" evidence="5">
    <location>
        <begin position="98"/>
        <end position="125"/>
    </location>
</feature>
<dbReference type="SMART" id="SM00154">
    <property type="entry name" value="ZnF_AN1"/>
    <property type="match status" value="1"/>
</dbReference>
<dbReference type="SUPFAM" id="SSF118310">
    <property type="entry name" value="AN1-like Zinc finger"/>
    <property type="match status" value="1"/>
</dbReference>
<dbReference type="PANTHER" id="PTHR14677:SF40">
    <property type="entry name" value="CDC48-ASSOCIATED UBIQUITIN-LIKE_ZINC FINGER PROTEIN 1"/>
    <property type="match status" value="1"/>
</dbReference>
<reference evidence="7 8" key="1">
    <citation type="journal article" date="2016" name="Proc. Natl. Acad. Sci. U.S.A.">
        <title>Comparative genomics of biotechnologically important yeasts.</title>
        <authorList>
            <person name="Riley R."/>
            <person name="Haridas S."/>
            <person name="Wolfe K.H."/>
            <person name="Lopes M.R."/>
            <person name="Hittinger C.T."/>
            <person name="Goeker M."/>
            <person name="Salamov A.A."/>
            <person name="Wisecaver J.H."/>
            <person name="Long T.M."/>
            <person name="Calvey C.H."/>
            <person name="Aerts A.L."/>
            <person name="Barry K.W."/>
            <person name="Choi C."/>
            <person name="Clum A."/>
            <person name="Coughlan A.Y."/>
            <person name="Deshpande S."/>
            <person name="Douglass A.P."/>
            <person name="Hanson S.J."/>
            <person name="Klenk H.-P."/>
            <person name="LaButti K.M."/>
            <person name="Lapidus A."/>
            <person name="Lindquist E.A."/>
            <person name="Lipzen A.M."/>
            <person name="Meier-Kolthoff J.P."/>
            <person name="Ohm R.A."/>
            <person name="Otillar R.P."/>
            <person name="Pangilinan J.L."/>
            <person name="Peng Y."/>
            <person name="Rokas A."/>
            <person name="Rosa C.A."/>
            <person name="Scheuner C."/>
            <person name="Sibirny A.A."/>
            <person name="Slot J.C."/>
            <person name="Stielow J.B."/>
            <person name="Sun H."/>
            <person name="Kurtzman C.P."/>
            <person name="Blackwell M."/>
            <person name="Grigoriev I.V."/>
            <person name="Jeffries T.W."/>
        </authorList>
    </citation>
    <scope>NUCLEOTIDE SEQUENCE [LARGE SCALE GENOMIC DNA]</scope>
    <source>
        <strain evidence="7 8">DSM 6958</strain>
    </source>
</reference>
<evidence type="ECO:0000256" key="4">
    <source>
        <dbReference type="PROSITE-ProRule" id="PRU00449"/>
    </source>
</evidence>
<name>A0A1E3PHR8_9ASCO</name>
<protein>
    <recommendedName>
        <fullName evidence="6">AN1-type domain-containing protein</fullName>
    </recommendedName>
</protein>
<dbReference type="Pfam" id="PF01428">
    <property type="entry name" value="zf-AN1"/>
    <property type="match status" value="1"/>
</dbReference>
<organism evidence="7 8">
    <name type="scientific">Nadsonia fulvescens var. elongata DSM 6958</name>
    <dbReference type="NCBI Taxonomy" id="857566"/>
    <lineage>
        <taxon>Eukaryota</taxon>
        <taxon>Fungi</taxon>
        <taxon>Dikarya</taxon>
        <taxon>Ascomycota</taxon>
        <taxon>Saccharomycotina</taxon>
        <taxon>Dipodascomycetes</taxon>
        <taxon>Dipodascales</taxon>
        <taxon>Dipodascales incertae sedis</taxon>
        <taxon>Nadsonia</taxon>
    </lineage>
</organism>
<keyword evidence="3" id="KW-0862">Zinc</keyword>
<evidence type="ECO:0000256" key="2">
    <source>
        <dbReference type="ARBA" id="ARBA00022771"/>
    </source>
</evidence>
<dbReference type="OrthoDB" id="4095737at2759"/>
<evidence type="ECO:0000313" key="8">
    <source>
        <dbReference type="Proteomes" id="UP000095009"/>
    </source>
</evidence>
<keyword evidence="2 4" id="KW-0863">Zinc-finger</keyword>
<dbReference type="STRING" id="857566.A0A1E3PHR8"/>
<keyword evidence="1" id="KW-0479">Metal-binding</keyword>
<feature type="domain" description="AN1-type" evidence="6">
    <location>
        <begin position="29"/>
        <end position="75"/>
    </location>
</feature>
<dbReference type="InterPro" id="IPR057358">
    <property type="entry name" value="UBL_ZFAND1-like"/>
</dbReference>
<dbReference type="PROSITE" id="PS51039">
    <property type="entry name" value="ZF_AN1"/>
    <property type="match status" value="1"/>
</dbReference>
<evidence type="ECO:0000256" key="3">
    <source>
        <dbReference type="ARBA" id="ARBA00022833"/>
    </source>
</evidence>
<accession>A0A1E3PHR8</accession>
<dbReference type="GO" id="GO:0008270">
    <property type="term" value="F:zinc ion binding"/>
    <property type="evidence" value="ECO:0007669"/>
    <property type="project" value="UniProtKB-KW"/>
</dbReference>
<keyword evidence="8" id="KW-1185">Reference proteome</keyword>
<sequence>MHLLALSDQHHHFSEFHLNNAMEREVGLLDIGRHCHLCHNLDFLPFECEDCGQVFCADHRVPDSHQCKKSKLASRKPISNPATSNSSVDKYFPDRNRVATTPSPSRITQTKVSSNTAKPKSSQKVPNALARLKGLLPKNTNNLFGNKKAAVNSGKSQVVANKNLLNLKQTARGDMAIPVLQRVYLHLQTPTSVSNTNIPVFIHKDWTVGKSLDKLTEMLDIANKNNTTSDINRRWRVTHEGETLAYGTKFSATGLKNGDTIAIVRGE</sequence>
<dbReference type="InterPro" id="IPR000058">
    <property type="entry name" value="Znf_AN1"/>
</dbReference>
<evidence type="ECO:0000259" key="6">
    <source>
        <dbReference type="PROSITE" id="PS51039"/>
    </source>
</evidence>
<dbReference type="Proteomes" id="UP000095009">
    <property type="component" value="Unassembled WGS sequence"/>
</dbReference>
<dbReference type="GO" id="GO:0005737">
    <property type="term" value="C:cytoplasm"/>
    <property type="evidence" value="ECO:0007669"/>
    <property type="project" value="TreeGrafter"/>
</dbReference>
<evidence type="ECO:0000256" key="5">
    <source>
        <dbReference type="SAM" id="MobiDB-lite"/>
    </source>
</evidence>
<gene>
    <name evidence="7" type="ORF">NADFUDRAFT_42252</name>
</gene>
<dbReference type="EMBL" id="KV454410">
    <property type="protein sequence ID" value="ODQ64949.1"/>
    <property type="molecule type" value="Genomic_DNA"/>
</dbReference>
<feature type="region of interest" description="Disordered" evidence="5">
    <location>
        <begin position="66"/>
        <end position="126"/>
    </location>
</feature>
<proteinExistence type="predicted"/>
<dbReference type="InterPro" id="IPR035896">
    <property type="entry name" value="AN1-like_Znf"/>
</dbReference>